<proteinExistence type="predicted"/>
<organism evidence="1 2">
    <name type="scientific">Citrullus colocynthis</name>
    <name type="common">colocynth</name>
    <dbReference type="NCBI Taxonomy" id="252529"/>
    <lineage>
        <taxon>Eukaryota</taxon>
        <taxon>Viridiplantae</taxon>
        <taxon>Streptophyta</taxon>
        <taxon>Embryophyta</taxon>
        <taxon>Tracheophyta</taxon>
        <taxon>Spermatophyta</taxon>
        <taxon>Magnoliopsida</taxon>
        <taxon>eudicotyledons</taxon>
        <taxon>Gunneridae</taxon>
        <taxon>Pentapetalae</taxon>
        <taxon>rosids</taxon>
        <taxon>fabids</taxon>
        <taxon>Cucurbitales</taxon>
        <taxon>Cucurbitaceae</taxon>
        <taxon>Benincaseae</taxon>
        <taxon>Citrullus</taxon>
    </lineage>
</organism>
<protein>
    <submittedName>
        <fullName evidence="1">Uncharacterized protein</fullName>
    </submittedName>
</protein>
<evidence type="ECO:0000313" key="2">
    <source>
        <dbReference type="Proteomes" id="UP001642487"/>
    </source>
</evidence>
<name>A0ABP0XY87_9ROSI</name>
<dbReference type="EMBL" id="OZ021745">
    <property type="protein sequence ID" value="CAK9313123.1"/>
    <property type="molecule type" value="Genomic_DNA"/>
</dbReference>
<sequence length="194" mass="22127">MVEQSQRELGYFCYQPQKSLSAMADYTEPLSLSLSLSLSLQLIKEEKNKWPYRLLSLINTPQIQYSIIFPSINLNLTSNYLPNQISLPFLLLLHRKFSLKLRRMPRHRSPDQNNRKGVRYSSPILQSSVACIVIERSFVIVKFSGHFEFFRNSSSANEPNTNFNTASYFAAGNLLTSLAGKTHLAGNYRNSGDL</sequence>
<accession>A0ABP0XY87</accession>
<dbReference type="Proteomes" id="UP001642487">
    <property type="component" value="Chromosome 11"/>
</dbReference>
<reference evidence="1 2" key="1">
    <citation type="submission" date="2024-03" db="EMBL/GenBank/DDBJ databases">
        <authorList>
            <person name="Gkanogiannis A."/>
            <person name="Becerra Lopez-Lavalle L."/>
        </authorList>
    </citation>
    <scope>NUCLEOTIDE SEQUENCE [LARGE SCALE GENOMIC DNA]</scope>
</reference>
<keyword evidence="2" id="KW-1185">Reference proteome</keyword>
<evidence type="ECO:0000313" key="1">
    <source>
        <dbReference type="EMBL" id="CAK9313123.1"/>
    </source>
</evidence>
<gene>
    <name evidence="1" type="ORF">CITCOLO1_LOCUS4833</name>
</gene>